<accession>A0A2I1HI27</accession>
<dbReference type="Proteomes" id="UP000234323">
    <property type="component" value="Unassembled WGS sequence"/>
</dbReference>
<dbReference type="AlphaFoldDB" id="A0A2I1HI27"/>
<keyword evidence="2" id="KW-1185">Reference proteome</keyword>
<evidence type="ECO:0000313" key="2">
    <source>
        <dbReference type="Proteomes" id="UP000234323"/>
    </source>
</evidence>
<protein>
    <submittedName>
        <fullName evidence="1">Uncharacterized protein</fullName>
    </submittedName>
</protein>
<evidence type="ECO:0000313" key="1">
    <source>
        <dbReference type="EMBL" id="PKY58531.1"/>
    </source>
</evidence>
<comment type="caution">
    <text evidence="1">The sequence shown here is derived from an EMBL/GenBank/DDBJ whole genome shotgun (WGS) entry which is preliminary data.</text>
</comment>
<name>A0A2I1HI27_9GLOM</name>
<reference evidence="1 2" key="1">
    <citation type="submission" date="2015-10" db="EMBL/GenBank/DDBJ databases">
        <title>Genome analyses suggest a sexual origin of heterokaryosis in a supposedly ancient asexual fungus.</title>
        <authorList>
            <person name="Ropars J."/>
            <person name="Sedzielewska K."/>
            <person name="Noel J."/>
            <person name="Charron P."/>
            <person name="Farinelli L."/>
            <person name="Marton T."/>
            <person name="Kruger M."/>
            <person name="Pelin A."/>
            <person name="Brachmann A."/>
            <person name="Corradi N."/>
        </authorList>
    </citation>
    <scope>NUCLEOTIDE SEQUENCE [LARGE SCALE GENOMIC DNA]</scope>
    <source>
        <strain evidence="1 2">A4</strain>
    </source>
</reference>
<dbReference type="VEuPathDB" id="FungiDB:RhiirA1_427530"/>
<proteinExistence type="predicted"/>
<organism evidence="1 2">
    <name type="scientific">Rhizophagus irregularis</name>
    <dbReference type="NCBI Taxonomy" id="588596"/>
    <lineage>
        <taxon>Eukaryota</taxon>
        <taxon>Fungi</taxon>
        <taxon>Fungi incertae sedis</taxon>
        <taxon>Mucoromycota</taxon>
        <taxon>Glomeromycotina</taxon>
        <taxon>Glomeromycetes</taxon>
        <taxon>Glomerales</taxon>
        <taxon>Glomeraceae</taxon>
        <taxon>Rhizophagus</taxon>
    </lineage>
</organism>
<dbReference type="VEuPathDB" id="FungiDB:FUN_020298"/>
<dbReference type="VEuPathDB" id="FungiDB:RhiirFUN_024276"/>
<dbReference type="EMBL" id="LLXI01003054">
    <property type="protein sequence ID" value="PKY58531.1"/>
    <property type="molecule type" value="Genomic_DNA"/>
</dbReference>
<sequence>MQLESSHHTNTRKRKASVSFDEFDYLYGIVTTASDWYFLMYTPERIYCSKDDYHIVLNEKIMKDDVKLCLGVKKVMEVIVDLLKDRVEVDDSPDSKRARTKKFIKE</sequence>
<gene>
    <name evidence="1" type="ORF">RhiirA4_412143</name>
</gene>